<dbReference type="Gene3D" id="2.80.10.50">
    <property type="match status" value="1"/>
</dbReference>
<keyword evidence="5" id="KW-1185">Reference proteome</keyword>
<keyword evidence="2" id="KW-0722">Serine protease inhibitor</keyword>
<evidence type="ECO:0000313" key="5">
    <source>
        <dbReference type="Proteomes" id="UP001603857"/>
    </source>
</evidence>
<dbReference type="PANTHER" id="PTHR33107:SF21">
    <property type="entry name" value="KUNITZ FAMILY TRYPSIN AND PROTEASE INHIBITOR PROTEIN"/>
    <property type="match status" value="1"/>
</dbReference>
<evidence type="ECO:0000256" key="3">
    <source>
        <dbReference type="ARBA" id="ARBA00023157"/>
    </source>
</evidence>
<dbReference type="InterPro" id="IPR011065">
    <property type="entry name" value="Kunitz_inhibitor_STI-like_sf"/>
</dbReference>
<gene>
    <name evidence="4" type="ORF">Fmac_015688</name>
</gene>
<sequence length="216" mass="23466">MGDLVGSLLESVQVKITHAKNSCVGVTSVDQVRDLHGDGVFPGMTYYVNPGVFQLPRGGGLRLASVGNSKCPVTVLQDFSEKVIGEPLQFLLHGITPGIIFTGTPVTAKFSEMTRKKPACVSSTELVVFVDKTINKTCVGIGGPQDHPGQETYEGRFHFEQDGLGFRYNLVFCYLASSTNCSSIARYDNGEGGFRLVLDNQIKPFQLGLLYAKQRP</sequence>
<accession>A0ABD1MHC8</accession>
<dbReference type="EMBL" id="JBGMDY010000005">
    <property type="protein sequence ID" value="KAL2334475.1"/>
    <property type="molecule type" value="Genomic_DNA"/>
</dbReference>
<keyword evidence="3" id="KW-1015">Disulfide bond</keyword>
<keyword evidence="1" id="KW-0646">Protease inhibitor</keyword>
<dbReference type="PANTHER" id="PTHR33107">
    <property type="entry name" value="KUNITZ TRYPSIN INHIBITOR 2"/>
    <property type="match status" value="1"/>
</dbReference>
<reference evidence="4 5" key="1">
    <citation type="submission" date="2024-08" db="EMBL/GenBank/DDBJ databases">
        <title>Insights into the chromosomal genome structure of Flemingia macrophylla.</title>
        <authorList>
            <person name="Ding Y."/>
            <person name="Zhao Y."/>
            <person name="Bi W."/>
            <person name="Wu M."/>
            <person name="Zhao G."/>
            <person name="Gong Y."/>
            <person name="Li W."/>
            <person name="Zhang P."/>
        </authorList>
    </citation>
    <scope>NUCLEOTIDE SEQUENCE [LARGE SCALE GENOMIC DNA]</scope>
    <source>
        <strain evidence="4">DYQJB</strain>
        <tissue evidence="4">Leaf</tissue>
    </source>
</reference>
<evidence type="ECO:0000256" key="1">
    <source>
        <dbReference type="ARBA" id="ARBA00022690"/>
    </source>
</evidence>
<dbReference type="AlphaFoldDB" id="A0ABD1MHC8"/>
<dbReference type="InterPro" id="IPR002160">
    <property type="entry name" value="Prot_inh_Kunz-lg"/>
</dbReference>
<organism evidence="4 5">
    <name type="scientific">Flemingia macrophylla</name>
    <dbReference type="NCBI Taxonomy" id="520843"/>
    <lineage>
        <taxon>Eukaryota</taxon>
        <taxon>Viridiplantae</taxon>
        <taxon>Streptophyta</taxon>
        <taxon>Embryophyta</taxon>
        <taxon>Tracheophyta</taxon>
        <taxon>Spermatophyta</taxon>
        <taxon>Magnoliopsida</taxon>
        <taxon>eudicotyledons</taxon>
        <taxon>Gunneridae</taxon>
        <taxon>Pentapetalae</taxon>
        <taxon>rosids</taxon>
        <taxon>fabids</taxon>
        <taxon>Fabales</taxon>
        <taxon>Fabaceae</taxon>
        <taxon>Papilionoideae</taxon>
        <taxon>50 kb inversion clade</taxon>
        <taxon>NPAAA clade</taxon>
        <taxon>indigoferoid/millettioid clade</taxon>
        <taxon>Phaseoleae</taxon>
        <taxon>Flemingia</taxon>
    </lineage>
</organism>
<proteinExistence type="predicted"/>
<dbReference type="Proteomes" id="UP001603857">
    <property type="component" value="Unassembled WGS sequence"/>
</dbReference>
<name>A0ABD1MHC8_9FABA</name>
<dbReference type="GO" id="GO:0004867">
    <property type="term" value="F:serine-type endopeptidase inhibitor activity"/>
    <property type="evidence" value="ECO:0007669"/>
    <property type="project" value="UniProtKB-KW"/>
</dbReference>
<protein>
    <submittedName>
        <fullName evidence="4">Uncharacterized protein</fullName>
    </submittedName>
</protein>
<dbReference type="Pfam" id="PF00197">
    <property type="entry name" value="Kunitz_legume"/>
    <property type="match status" value="1"/>
</dbReference>
<dbReference type="SUPFAM" id="SSF50386">
    <property type="entry name" value="STI-like"/>
    <property type="match status" value="1"/>
</dbReference>
<dbReference type="SMART" id="SM00452">
    <property type="entry name" value="STI"/>
    <property type="match status" value="1"/>
</dbReference>
<evidence type="ECO:0000256" key="2">
    <source>
        <dbReference type="ARBA" id="ARBA00022900"/>
    </source>
</evidence>
<evidence type="ECO:0000313" key="4">
    <source>
        <dbReference type="EMBL" id="KAL2334475.1"/>
    </source>
</evidence>
<comment type="caution">
    <text evidence="4">The sequence shown here is derived from an EMBL/GenBank/DDBJ whole genome shotgun (WGS) entry which is preliminary data.</text>
</comment>
<dbReference type="CDD" id="cd23377">
    <property type="entry name" value="beta-trefoil_STI_MP4-like"/>
    <property type="match status" value="1"/>
</dbReference>